<reference evidence="3" key="1">
    <citation type="submission" date="2016-11" db="UniProtKB">
        <authorList>
            <consortium name="WormBaseParasite"/>
        </authorList>
    </citation>
    <scope>IDENTIFICATION</scope>
</reference>
<accession>A0A1I7ZM08</accession>
<dbReference type="Proteomes" id="UP000095287">
    <property type="component" value="Unplaced"/>
</dbReference>
<protein>
    <submittedName>
        <fullName evidence="3">Uncharacterized protein</fullName>
    </submittedName>
</protein>
<feature type="compositionally biased region" description="Basic and acidic residues" evidence="1">
    <location>
        <begin position="114"/>
        <end position="133"/>
    </location>
</feature>
<dbReference type="AlphaFoldDB" id="A0A1I7ZM08"/>
<dbReference type="WBParaSite" id="L893_g27531.t1">
    <property type="protein sequence ID" value="L893_g27531.t1"/>
    <property type="gene ID" value="L893_g27531"/>
</dbReference>
<evidence type="ECO:0000313" key="2">
    <source>
        <dbReference type="Proteomes" id="UP000095287"/>
    </source>
</evidence>
<feature type="compositionally biased region" description="Basic and acidic residues" evidence="1">
    <location>
        <begin position="157"/>
        <end position="169"/>
    </location>
</feature>
<keyword evidence="2" id="KW-1185">Reference proteome</keyword>
<evidence type="ECO:0000313" key="3">
    <source>
        <dbReference type="WBParaSite" id="L893_g27531.t1"/>
    </source>
</evidence>
<evidence type="ECO:0000256" key="1">
    <source>
        <dbReference type="SAM" id="MobiDB-lite"/>
    </source>
</evidence>
<sequence length="169" mass="19252">MEHNIFTEVDALASIRGSQNALKKDSERELPSFTVQNNFSPNQQTMYQRTTMKERAAILRGLSEEVDLDQLASKIEGMDLAGQFDAWVEWMKDNKDKNTAPKKSASKTSSKRKAPCEEVRHPAKKVKDQKEPMTTDEPMITEEPPTEEATEDVMDVDESKNESCELKRK</sequence>
<feature type="region of interest" description="Disordered" evidence="1">
    <location>
        <begin position="93"/>
        <end position="169"/>
    </location>
</feature>
<proteinExistence type="predicted"/>
<feature type="compositionally biased region" description="Acidic residues" evidence="1">
    <location>
        <begin position="144"/>
        <end position="156"/>
    </location>
</feature>
<organism evidence="2 3">
    <name type="scientific">Steinernema glaseri</name>
    <dbReference type="NCBI Taxonomy" id="37863"/>
    <lineage>
        <taxon>Eukaryota</taxon>
        <taxon>Metazoa</taxon>
        <taxon>Ecdysozoa</taxon>
        <taxon>Nematoda</taxon>
        <taxon>Chromadorea</taxon>
        <taxon>Rhabditida</taxon>
        <taxon>Tylenchina</taxon>
        <taxon>Panagrolaimomorpha</taxon>
        <taxon>Strongyloidoidea</taxon>
        <taxon>Steinernematidae</taxon>
        <taxon>Steinernema</taxon>
    </lineage>
</organism>
<name>A0A1I7ZM08_9BILA</name>